<name>A0A5J9WIN1_9POAL</name>
<dbReference type="GO" id="GO:0042973">
    <property type="term" value="F:glucan endo-1,3-beta-D-glucosidase activity"/>
    <property type="evidence" value="ECO:0007669"/>
    <property type="project" value="UniProtKB-EC"/>
</dbReference>
<dbReference type="PANTHER" id="PTHR32227">
    <property type="entry name" value="GLUCAN ENDO-1,3-BETA-GLUCOSIDASE BG1-RELATED-RELATED"/>
    <property type="match status" value="1"/>
</dbReference>
<dbReference type="InterPro" id="IPR044965">
    <property type="entry name" value="Glyco_hydro_17_plant"/>
</dbReference>
<comment type="similarity">
    <text evidence="2 7">Belongs to the glycosyl hydrolase 17 family.</text>
</comment>
<dbReference type="InterPro" id="IPR017853">
    <property type="entry name" value="GH"/>
</dbReference>
<evidence type="ECO:0000256" key="7">
    <source>
        <dbReference type="RuleBase" id="RU004335"/>
    </source>
</evidence>
<dbReference type="EMBL" id="RWGY01000004">
    <property type="protein sequence ID" value="TVU47825.1"/>
    <property type="molecule type" value="Genomic_DNA"/>
</dbReference>
<comment type="caution">
    <text evidence="8">The sequence shown here is derived from an EMBL/GenBank/DDBJ whole genome shotgun (WGS) entry which is preliminary data.</text>
</comment>
<gene>
    <name evidence="8" type="ORF">EJB05_07434</name>
</gene>
<dbReference type="Gramene" id="TVU47825">
    <property type="protein sequence ID" value="TVU47825"/>
    <property type="gene ID" value="EJB05_07434"/>
</dbReference>
<protein>
    <recommendedName>
        <fullName evidence="3">glucan endo-1,3-beta-D-glucosidase</fullName>
        <ecNumber evidence="3">3.2.1.39</ecNumber>
    </recommendedName>
</protein>
<evidence type="ECO:0000313" key="8">
    <source>
        <dbReference type="EMBL" id="TVU47825.1"/>
    </source>
</evidence>
<proteinExistence type="inferred from homology"/>
<dbReference type="OrthoDB" id="941679at2759"/>
<evidence type="ECO:0000256" key="6">
    <source>
        <dbReference type="ARBA" id="ARBA00023295"/>
    </source>
</evidence>
<dbReference type="EC" id="3.2.1.39" evidence="3"/>
<evidence type="ECO:0000313" key="9">
    <source>
        <dbReference type="Proteomes" id="UP000324897"/>
    </source>
</evidence>
<keyword evidence="4" id="KW-0732">Signal</keyword>
<evidence type="ECO:0000256" key="2">
    <source>
        <dbReference type="ARBA" id="ARBA00008773"/>
    </source>
</evidence>
<dbReference type="Pfam" id="PF00332">
    <property type="entry name" value="Glyco_hydro_17"/>
    <property type="match status" value="1"/>
</dbReference>
<sequence length="422" mass="43737">MGMKKRSLGVDVVFFGVLQAFLFHLATSQSFIGVNYGTIADNLPPPASTANLLKSTSIGKLRLYEPQPDLVAALAGSNISLLLGVPNGDVPNLASSPAAAASWAAANIPANVPVSAISVGNELLNSGDPTLAPQLLPAMQNLLAALPAGSPTKVSTVHSMAVLASSDPPSSGAFHADLAGDLDPVLEFLHQNGAPFMINPYPYFAYASDTRPETLAFCLFQPNAGRVDAVSGLTYTNMFDAQLDAVRAALDAKGYTDVDVVIAETGWPYKGDADEAGATVDNAKAYNGNLVAHLKSQVGTPRTPGKTVDTYLFALYDEDLKPGPVSERSFGLYQTDLTANYDIGLAKSGGSPAPAIVTPAPTQVTPQPSKGATPTGFCVTTAGAQSSSCYIPDGAVSLRSDASSRQLLWFGVLLFLGMVAGK</sequence>
<dbReference type="Gene3D" id="3.20.20.80">
    <property type="entry name" value="Glycosidases"/>
    <property type="match status" value="1"/>
</dbReference>
<dbReference type="Proteomes" id="UP000324897">
    <property type="component" value="Chromosome 5"/>
</dbReference>
<keyword evidence="6" id="KW-0326">Glycosidase</keyword>
<reference evidence="8 9" key="1">
    <citation type="journal article" date="2019" name="Sci. Rep.">
        <title>A high-quality genome of Eragrostis curvula grass provides insights into Poaceae evolution and supports new strategies to enhance forage quality.</title>
        <authorList>
            <person name="Carballo J."/>
            <person name="Santos B.A.C.M."/>
            <person name="Zappacosta D."/>
            <person name="Garbus I."/>
            <person name="Selva J.P."/>
            <person name="Gallo C.A."/>
            <person name="Diaz A."/>
            <person name="Albertini E."/>
            <person name="Caccamo M."/>
            <person name="Echenique V."/>
        </authorList>
    </citation>
    <scope>NUCLEOTIDE SEQUENCE [LARGE SCALE GENOMIC DNA]</scope>
    <source>
        <strain evidence="9">cv. Victoria</strain>
        <tissue evidence="8">Leaf</tissue>
    </source>
</reference>
<evidence type="ECO:0000256" key="5">
    <source>
        <dbReference type="ARBA" id="ARBA00022801"/>
    </source>
</evidence>
<keyword evidence="9" id="KW-1185">Reference proteome</keyword>
<dbReference type="AlphaFoldDB" id="A0A5J9WIN1"/>
<evidence type="ECO:0000256" key="3">
    <source>
        <dbReference type="ARBA" id="ARBA00012780"/>
    </source>
</evidence>
<dbReference type="SUPFAM" id="SSF51445">
    <property type="entry name" value="(Trans)glycosidases"/>
    <property type="match status" value="1"/>
</dbReference>
<dbReference type="GO" id="GO:0005975">
    <property type="term" value="P:carbohydrate metabolic process"/>
    <property type="evidence" value="ECO:0007669"/>
    <property type="project" value="InterPro"/>
</dbReference>
<dbReference type="InterPro" id="IPR000490">
    <property type="entry name" value="Glyco_hydro_17"/>
</dbReference>
<organism evidence="8 9">
    <name type="scientific">Eragrostis curvula</name>
    <name type="common">weeping love grass</name>
    <dbReference type="NCBI Taxonomy" id="38414"/>
    <lineage>
        <taxon>Eukaryota</taxon>
        <taxon>Viridiplantae</taxon>
        <taxon>Streptophyta</taxon>
        <taxon>Embryophyta</taxon>
        <taxon>Tracheophyta</taxon>
        <taxon>Spermatophyta</taxon>
        <taxon>Magnoliopsida</taxon>
        <taxon>Liliopsida</taxon>
        <taxon>Poales</taxon>
        <taxon>Poaceae</taxon>
        <taxon>PACMAD clade</taxon>
        <taxon>Chloridoideae</taxon>
        <taxon>Eragrostideae</taxon>
        <taxon>Eragrostidinae</taxon>
        <taxon>Eragrostis</taxon>
    </lineage>
</organism>
<comment type="catalytic activity">
    <reaction evidence="1">
        <text>Hydrolysis of (1-&gt;3)-beta-D-glucosidic linkages in (1-&gt;3)-beta-D-glucans.</text>
        <dbReference type="EC" id="3.2.1.39"/>
    </reaction>
</comment>
<dbReference type="FunFam" id="3.20.20.80:FF:000005">
    <property type="entry name" value="Glucan endo-1,3-beta-glucosidase 14"/>
    <property type="match status" value="1"/>
</dbReference>
<evidence type="ECO:0000256" key="1">
    <source>
        <dbReference type="ARBA" id="ARBA00000382"/>
    </source>
</evidence>
<evidence type="ECO:0000256" key="4">
    <source>
        <dbReference type="ARBA" id="ARBA00022729"/>
    </source>
</evidence>
<accession>A0A5J9WIN1</accession>
<keyword evidence="5" id="KW-0378">Hydrolase</keyword>